<evidence type="ECO:0000256" key="4">
    <source>
        <dbReference type="ARBA" id="ARBA00022692"/>
    </source>
</evidence>
<keyword evidence="6 11" id="KW-1133">Transmembrane helix</keyword>
<evidence type="ECO:0000256" key="2">
    <source>
        <dbReference type="ARBA" id="ARBA00009063"/>
    </source>
</evidence>
<evidence type="ECO:0000256" key="7">
    <source>
        <dbReference type="ARBA" id="ARBA00023034"/>
    </source>
</evidence>
<sequence length="295" mass="33875">MYKDELKYGFFRDKTSKFSSMRKSFGFSSPMSIMGSLLVNPDENENSFLVQYSNTYESYFAEIQIKLDSLSNLYNTKIASASSFIEIENESAIDNLTNQIIRMLTNINKHLKIGYSNKDKVLNNLQEGYSARVRDLTKRFNQMQSKYLSRIEKIKSQTMGSINADSIGNDNSIDTIEVGFTQSQIAQVDNHNEEIERMNAMINEITEQLKLIKNLFLDLSDIIKDQGSIIDRIDKNITEALTEVQHGNKELDKGEAHQESKSFYVYLIGMVILIIILGSLVIIKKEKKRKDKEQQ</sequence>
<comment type="caution">
    <text evidence="13">The sequence shown here is derived from an EMBL/GenBank/DDBJ whole genome shotgun (WGS) entry which is preliminary data.</text>
</comment>
<keyword evidence="14" id="KW-1185">Reference proteome</keyword>
<keyword evidence="7" id="KW-0333">Golgi apparatus</keyword>
<evidence type="ECO:0000313" key="13">
    <source>
        <dbReference type="EMBL" id="KAK8844919.1"/>
    </source>
</evidence>
<evidence type="ECO:0000256" key="6">
    <source>
        <dbReference type="ARBA" id="ARBA00022989"/>
    </source>
</evidence>
<evidence type="ECO:0000256" key="8">
    <source>
        <dbReference type="ARBA" id="ARBA00023054"/>
    </source>
</evidence>
<feature type="domain" description="T-SNARE coiled-coil homology" evidence="12">
    <location>
        <begin position="192"/>
        <end position="254"/>
    </location>
</feature>
<feature type="coiled-coil region" evidence="10">
    <location>
        <begin position="188"/>
        <end position="215"/>
    </location>
</feature>
<dbReference type="PROSITE" id="PS50192">
    <property type="entry name" value="T_SNARE"/>
    <property type="match status" value="1"/>
</dbReference>
<gene>
    <name evidence="13" type="ORF">M9Y10_021092</name>
</gene>
<proteinExistence type="inferred from homology"/>
<dbReference type="PANTHER" id="PTHR19957">
    <property type="entry name" value="SYNTAXIN"/>
    <property type="match status" value="1"/>
</dbReference>
<dbReference type="InterPro" id="IPR010989">
    <property type="entry name" value="SNARE"/>
</dbReference>
<keyword evidence="5" id="KW-0653">Protein transport</keyword>
<dbReference type="Proteomes" id="UP001470230">
    <property type="component" value="Unassembled WGS sequence"/>
</dbReference>
<accession>A0ABR2HCZ1</accession>
<dbReference type="InterPro" id="IPR000727">
    <property type="entry name" value="T_SNARE_dom"/>
</dbReference>
<organism evidence="13 14">
    <name type="scientific">Tritrichomonas musculus</name>
    <dbReference type="NCBI Taxonomy" id="1915356"/>
    <lineage>
        <taxon>Eukaryota</taxon>
        <taxon>Metamonada</taxon>
        <taxon>Parabasalia</taxon>
        <taxon>Tritrichomonadida</taxon>
        <taxon>Tritrichomonadidae</taxon>
        <taxon>Tritrichomonas</taxon>
    </lineage>
</organism>
<reference evidence="13 14" key="1">
    <citation type="submission" date="2024-04" db="EMBL/GenBank/DDBJ databases">
        <title>Tritrichomonas musculus Genome.</title>
        <authorList>
            <person name="Alves-Ferreira E."/>
            <person name="Grigg M."/>
            <person name="Lorenzi H."/>
            <person name="Galac M."/>
        </authorList>
    </citation>
    <scope>NUCLEOTIDE SEQUENCE [LARGE SCALE GENOMIC DNA]</scope>
    <source>
        <strain evidence="13 14">EAF2021</strain>
    </source>
</reference>
<evidence type="ECO:0000256" key="1">
    <source>
        <dbReference type="ARBA" id="ARBA00004409"/>
    </source>
</evidence>
<evidence type="ECO:0000256" key="5">
    <source>
        <dbReference type="ARBA" id="ARBA00022927"/>
    </source>
</evidence>
<keyword evidence="3" id="KW-0813">Transport</keyword>
<evidence type="ECO:0000256" key="10">
    <source>
        <dbReference type="SAM" id="Coils"/>
    </source>
</evidence>
<evidence type="ECO:0000256" key="3">
    <source>
        <dbReference type="ARBA" id="ARBA00022448"/>
    </source>
</evidence>
<keyword evidence="9 11" id="KW-0472">Membrane</keyword>
<dbReference type="InterPro" id="IPR045242">
    <property type="entry name" value="Syntaxin"/>
</dbReference>
<evidence type="ECO:0000313" key="14">
    <source>
        <dbReference type="Proteomes" id="UP001470230"/>
    </source>
</evidence>
<comment type="similarity">
    <text evidence="2">Belongs to the syntaxin family.</text>
</comment>
<keyword evidence="4 11" id="KW-0812">Transmembrane</keyword>
<dbReference type="SUPFAM" id="SSF47661">
    <property type="entry name" value="t-snare proteins"/>
    <property type="match status" value="1"/>
</dbReference>
<dbReference type="SMART" id="SM00397">
    <property type="entry name" value="t_SNARE"/>
    <property type="match status" value="1"/>
</dbReference>
<comment type="subcellular location">
    <subcellularLocation>
        <location evidence="1">Golgi apparatus membrane</location>
        <topology evidence="1">Single-pass type IV membrane protein</topology>
    </subcellularLocation>
</comment>
<dbReference type="EMBL" id="JAPFFF010000031">
    <property type="protein sequence ID" value="KAK8844919.1"/>
    <property type="molecule type" value="Genomic_DNA"/>
</dbReference>
<evidence type="ECO:0000259" key="12">
    <source>
        <dbReference type="PROSITE" id="PS50192"/>
    </source>
</evidence>
<evidence type="ECO:0000256" key="11">
    <source>
        <dbReference type="SAM" id="Phobius"/>
    </source>
</evidence>
<protein>
    <submittedName>
        <fullName evidence="13">Syntaxin-16</fullName>
    </submittedName>
</protein>
<keyword evidence="8 10" id="KW-0175">Coiled coil</keyword>
<feature type="transmembrane region" description="Helical" evidence="11">
    <location>
        <begin position="263"/>
        <end position="283"/>
    </location>
</feature>
<dbReference type="Gene3D" id="1.20.58.70">
    <property type="match status" value="1"/>
</dbReference>
<dbReference type="PANTHER" id="PTHR19957:SF83">
    <property type="entry name" value="SYNTAXIN-16"/>
    <property type="match status" value="1"/>
</dbReference>
<evidence type="ECO:0000256" key="9">
    <source>
        <dbReference type="ARBA" id="ARBA00023136"/>
    </source>
</evidence>
<name>A0ABR2HCZ1_9EUKA</name>